<feature type="compositionally biased region" description="Basic residues" evidence="1">
    <location>
        <begin position="72"/>
        <end position="82"/>
    </location>
</feature>
<evidence type="ECO:0000313" key="2">
    <source>
        <dbReference type="EMBL" id="CAG6553908.1"/>
    </source>
</evidence>
<protein>
    <submittedName>
        <fullName evidence="2">(northern house mosquito) hypothetical protein</fullName>
    </submittedName>
</protein>
<name>A0A8D8IK57_CULPI</name>
<dbReference type="EMBL" id="HBUE01250230">
    <property type="protein sequence ID" value="CAG6553908.1"/>
    <property type="molecule type" value="Transcribed_RNA"/>
</dbReference>
<dbReference type="AlphaFoldDB" id="A0A8D8IK57"/>
<feature type="compositionally biased region" description="Low complexity" evidence="1">
    <location>
        <begin position="53"/>
        <end position="67"/>
    </location>
</feature>
<dbReference type="EMBL" id="HBUE01145371">
    <property type="protein sequence ID" value="CAG6502668.1"/>
    <property type="molecule type" value="Transcribed_RNA"/>
</dbReference>
<sequence>MQHSLSSSTNLMFIMPSEDSEVECNEENVVIDEITQSEPTSVILRYCKKEGTKTSTTWPPTGKTTQTEPKKTLHRKQHKPNQKKLSIENEPKIVNFNWLAKQKPPPPPPPPKLEHSFSGRSCASWAWLDCGQMPSTGTWPPCWDTCSRSRCWRCSSQATCCSICPDFAETAVSSIRNNSSPTVVASSYPGPLRRPTAQRNPPPPLRRQCWSTPGK</sequence>
<feature type="region of interest" description="Disordered" evidence="1">
    <location>
        <begin position="52"/>
        <end position="83"/>
    </location>
</feature>
<organism evidence="2">
    <name type="scientific">Culex pipiens</name>
    <name type="common">House mosquito</name>
    <dbReference type="NCBI Taxonomy" id="7175"/>
    <lineage>
        <taxon>Eukaryota</taxon>
        <taxon>Metazoa</taxon>
        <taxon>Ecdysozoa</taxon>
        <taxon>Arthropoda</taxon>
        <taxon>Hexapoda</taxon>
        <taxon>Insecta</taxon>
        <taxon>Pterygota</taxon>
        <taxon>Neoptera</taxon>
        <taxon>Endopterygota</taxon>
        <taxon>Diptera</taxon>
        <taxon>Nematocera</taxon>
        <taxon>Culicoidea</taxon>
        <taxon>Culicidae</taxon>
        <taxon>Culicinae</taxon>
        <taxon>Culicini</taxon>
        <taxon>Culex</taxon>
        <taxon>Culex</taxon>
    </lineage>
</organism>
<accession>A0A8D8IK57</accession>
<proteinExistence type="predicted"/>
<evidence type="ECO:0000256" key="1">
    <source>
        <dbReference type="SAM" id="MobiDB-lite"/>
    </source>
</evidence>
<reference evidence="2" key="1">
    <citation type="submission" date="2021-05" db="EMBL/GenBank/DDBJ databases">
        <authorList>
            <person name="Alioto T."/>
            <person name="Alioto T."/>
            <person name="Gomez Garrido J."/>
        </authorList>
    </citation>
    <scope>NUCLEOTIDE SEQUENCE</scope>
</reference>
<feature type="region of interest" description="Disordered" evidence="1">
    <location>
        <begin position="179"/>
        <end position="215"/>
    </location>
</feature>